<gene>
    <name evidence="1" type="ORF">B8W67_05420</name>
</gene>
<keyword evidence="2" id="KW-1185">Reference proteome</keyword>
<comment type="caution">
    <text evidence="1">The sequence shown here is derived from an EMBL/GenBank/DDBJ whole genome shotgun (WGS) entry which is preliminary data.</text>
</comment>
<dbReference type="EMBL" id="NCXO01000008">
    <property type="protein sequence ID" value="OSC34688.1"/>
    <property type="molecule type" value="Genomic_DNA"/>
</dbReference>
<organism evidence="1 2">
    <name type="scientific">Mycolicibacillus koreensis</name>
    <dbReference type="NCBI Taxonomy" id="1069220"/>
    <lineage>
        <taxon>Bacteria</taxon>
        <taxon>Bacillati</taxon>
        <taxon>Actinomycetota</taxon>
        <taxon>Actinomycetes</taxon>
        <taxon>Mycobacteriales</taxon>
        <taxon>Mycobacteriaceae</taxon>
        <taxon>Mycolicibacillus</taxon>
    </lineage>
</organism>
<dbReference type="AlphaFoldDB" id="A0AA91PG86"/>
<evidence type="ECO:0000313" key="2">
    <source>
        <dbReference type="Proteomes" id="UP000193577"/>
    </source>
</evidence>
<name>A0AA91PG86_9MYCO</name>
<evidence type="ECO:0000313" key="1">
    <source>
        <dbReference type="EMBL" id="OSC34688.1"/>
    </source>
</evidence>
<reference evidence="1 2" key="1">
    <citation type="submission" date="2017-04" db="EMBL/GenBank/DDBJ databases">
        <title>The new phylogeny of genus Mycobacterium.</title>
        <authorList>
            <person name="Tortoli E."/>
            <person name="Trovato A."/>
            <person name="Cirillo D.M."/>
        </authorList>
    </citation>
    <scope>NUCLEOTIDE SEQUENCE [LARGE SCALE GENOMIC DNA]</scope>
    <source>
        <strain evidence="1 2">KCTC 19819</strain>
    </source>
</reference>
<protein>
    <submittedName>
        <fullName evidence="1">Uncharacterized protein</fullName>
    </submittedName>
</protein>
<proteinExistence type="predicted"/>
<dbReference type="Proteomes" id="UP000193577">
    <property type="component" value="Unassembled WGS sequence"/>
</dbReference>
<sequence length="666" mass="70659">MCVSLAQFTDTNRRCRRCTLSAQQVADASARRQENRVTMRTASSNVRRLFGGDASAVAVKNLSPSMLSNLLVSLEAVTPGVSGEILRSPSGSLRRVPGMHNDVFSEVRERSNEAALRLNGGKFDPKAVSRVELASALCERDMVENGAIRDPLAAADELERISARIDAIASGAMVAPPAGTAFADLPERTRKFYARHSMDETAALTTVSQRISDKLFEDVTERAQVAAAPRAVSPLVERLSAESVRPVDVSAVLTQAGLQGSDPTAGVEIADGVTLVSGSGGPAVLVDGLRMPVSADARIADVVGRIPAVDFDSLTEVPADRSASGVNAAVQSMMVGKSPRAQSMRLAARRRVIERTFYGDTVMGQSASSAGVVHQLPGKARAHTASALASRPHSSRHGADAEATTARIEGFDLSRHMRYATAARKEFLDAKVPDEIRVARAQEATLKRYAGDVPAEDRDAAARAGFRVRHRANTVASDYPGAQVMVDWTSTESVSPEPPGKALSPEHADVRSGGVRMVMAANQIAQRGRNPELCDAEVLVASAKMASAFDVYRMVNRDVTPRVVTATQTVPASYRGREADFIRDVFPTGGAFTTRGYVLGRRDGVSGSGKGRVRVRYFTGDAMPITGGDVIDTGTTFRVESATVADDGTVEVNAVADQVLAASVAQ</sequence>
<accession>A0AA91PG86</accession>